<proteinExistence type="predicted"/>
<comment type="caution">
    <text evidence="1">The sequence shown here is derived from an EMBL/GenBank/DDBJ whole genome shotgun (WGS) entry which is preliminary data.</text>
</comment>
<dbReference type="Proteomes" id="UP000789860">
    <property type="component" value="Unassembled WGS sequence"/>
</dbReference>
<keyword evidence="2" id="KW-1185">Reference proteome</keyword>
<evidence type="ECO:0000313" key="2">
    <source>
        <dbReference type="Proteomes" id="UP000789860"/>
    </source>
</evidence>
<accession>A0ACA9KDI1</accession>
<gene>
    <name evidence="1" type="ORF">SCALOS_LOCUS1839</name>
</gene>
<reference evidence="1" key="1">
    <citation type="submission" date="2021-06" db="EMBL/GenBank/DDBJ databases">
        <authorList>
            <person name="Kallberg Y."/>
            <person name="Tangrot J."/>
            <person name="Rosling A."/>
        </authorList>
    </citation>
    <scope>NUCLEOTIDE SEQUENCE</scope>
    <source>
        <strain evidence="1">AU212A</strain>
    </source>
</reference>
<dbReference type="EMBL" id="CAJVPM010001398">
    <property type="protein sequence ID" value="CAG8466371.1"/>
    <property type="molecule type" value="Genomic_DNA"/>
</dbReference>
<name>A0ACA9KDI1_9GLOM</name>
<organism evidence="1 2">
    <name type="scientific">Scutellospora calospora</name>
    <dbReference type="NCBI Taxonomy" id="85575"/>
    <lineage>
        <taxon>Eukaryota</taxon>
        <taxon>Fungi</taxon>
        <taxon>Fungi incertae sedis</taxon>
        <taxon>Mucoromycota</taxon>
        <taxon>Glomeromycotina</taxon>
        <taxon>Glomeromycetes</taxon>
        <taxon>Diversisporales</taxon>
        <taxon>Gigasporaceae</taxon>
        <taxon>Scutellospora</taxon>
    </lineage>
</organism>
<evidence type="ECO:0000313" key="1">
    <source>
        <dbReference type="EMBL" id="CAG8466371.1"/>
    </source>
</evidence>
<protein>
    <submittedName>
        <fullName evidence="1">5931_t:CDS:1</fullName>
    </submittedName>
</protein>
<sequence length="593" mass="70191">MEKRKSNSFFESPLFSFLVQHELLSKTSSITLEHIFAYYQKEWPNSEYLKIYNALSKDLDDALDSNFYNNDIVSILKNIKNTWNTWNKKRFKQTRHNQFDVSITKYQKGIATVVEMETNKWVEEALNNDCGVLTSNEKHINTKDIPKIMQKKYHPDNEEEEYPNKWDLRPRKKVNYADDSSSDSLENDFISQESTQYFTNILTPNIDIKIDEQENGNDKYRYDVENLKESHSSNVLLSPLTNVLTKTSLQQTLNDFSLLSVLRQYCMKKSTSPYDPAHSFILDLSSSSKIRGEFSYEKWFEFLKRRPEVVKRTYHHEIEPFILHLFEHDIDLSQARSKWAELQNVNAPIYKKEFSYKKNNWKKIQWWIQRVVGQFLDAFESFRNPLENGCHEREWTGDYIIPLIQGVLKLDGNCFVPWGEISVLATQNRRNNNKDINTEKVIRGRQADFLCKYEQYEIVCGLVCGGPHFHDLTKHASDQFYLKQMMKDMLDNLRLKFFYSDKDELYTLGIHVYMTEVRVYLIEKQEVYFFHHLKSFNLPLSFSAYHSLKGALRTAWNIRGLVNSLIRKFNIIVDNNDGFKTPPMHMSDDMKTQ</sequence>